<dbReference type="Proteomes" id="UP001165080">
    <property type="component" value="Unassembled WGS sequence"/>
</dbReference>
<organism evidence="2 3">
    <name type="scientific">Pleodorina starrii</name>
    <dbReference type="NCBI Taxonomy" id="330485"/>
    <lineage>
        <taxon>Eukaryota</taxon>
        <taxon>Viridiplantae</taxon>
        <taxon>Chlorophyta</taxon>
        <taxon>core chlorophytes</taxon>
        <taxon>Chlorophyceae</taxon>
        <taxon>CS clade</taxon>
        <taxon>Chlamydomonadales</taxon>
        <taxon>Volvocaceae</taxon>
        <taxon>Pleodorina</taxon>
    </lineage>
</organism>
<gene>
    <name evidence="2" type="primary">PLEST009725</name>
    <name evidence="2" type="ORF">PLESTB_001445900</name>
</gene>
<comment type="caution">
    <text evidence="2">The sequence shown here is derived from an EMBL/GenBank/DDBJ whole genome shotgun (WGS) entry which is preliminary data.</text>
</comment>
<protein>
    <recommendedName>
        <fullName evidence="1">Peptidase M60 domain-containing protein</fullName>
    </recommendedName>
</protein>
<evidence type="ECO:0000313" key="3">
    <source>
        <dbReference type="Proteomes" id="UP001165080"/>
    </source>
</evidence>
<evidence type="ECO:0000313" key="2">
    <source>
        <dbReference type="EMBL" id="GLC59080.1"/>
    </source>
</evidence>
<dbReference type="InterPro" id="IPR042279">
    <property type="entry name" value="Pep_M60_3"/>
</dbReference>
<dbReference type="GO" id="GO:0090314">
    <property type="term" value="P:positive regulation of protein targeting to membrane"/>
    <property type="evidence" value="ECO:0007669"/>
    <property type="project" value="TreeGrafter"/>
</dbReference>
<name>A0A9W6BWJ3_9CHLO</name>
<dbReference type="PANTHER" id="PTHR15730:SF5">
    <property type="entry name" value="SI:CH211-210B2.2-RELATED"/>
    <property type="match status" value="1"/>
</dbReference>
<feature type="domain" description="Peptidase M60" evidence="1">
    <location>
        <begin position="382"/>
        <end position="693"/>
    </location>
</feature>
<dbReference type="Pfam" id="PF17291">
    <property type="entry name" value="M60-like_N"/>
    <property type="match status" value="1"/>
</dbReference>
<dbReference type="InterPro" id="IPR051244">
    <property type="entry name" value="TCAF"/>
</dbReference>
<keyword evidence="3" id="KW-1185">Reference proteome</keyword>
<dbReference type="PANTHER" id="PTHR15730">
    <property type="entry name" value="EXPERIMENTAL AUTOIMMUNE PROSTATITIS ANTIGEN 2-RELATED"/>
    <property type="match status" value="1"/>
</dbReference>
<dbReference type="Gene3D" id="3.40.390.80">
    <property type="entry name" value="Peptidase M60, enhancin-like domain 2"/>
    <property type="match status" value="1"/>
</dbReference>
<accession>A0A9W6BWJ3</accession>
<dbReference type="AlphaFoldDB" id="A0A9W6BWJ3"/>
<reference evidence="2 3" key="1">
    <citation type="journal article" date="2023" name="Commun. Biol.">
        <title>Reorganization of the ancestral sex-determining regions during the evolution of trioecy in Pleodorina starrii.</title>
        <authorList>
            <person name="Takahashi K."/>
            <person name="Suzuki S."/>
            <person name="Kawai-Toyooka H."/>
            <person name="Yamamoto K."/>
            <person name="Hamaji T."/>
            <person name="Ootsuki R."/>
            <person name="Yamaguchi H."/>
            <person name="Kawachi M."/>
            <person name="Higashiyama T."/>
            <person name="Nozaki H."/>
        </authorList>
    </citation>
    <scope>NUCLEOTIDE SEQUENCE [LARGE SCALE GENOMIC DNA]</scope>
    <source>
        <strain evidence="2 3">NIES-4479</strain>
    </source>
</reference>
<dbReference type="PROSITE" id="PS51723">
    <property type="entry name" value="PEPTIDASE_M60"/>
    <property type="match status" value="1"/>
</dbReference>
<evidence type="ECO:0000259" key="1">
    <source>
        <dbReference type="PROSITE" id="PS51723"/>
    </source>
</evidence>
<dbReference type="EMBL" id="BRXU01000026">
    <property type="protein sequence ID" value="GLC59080.1"/>
    <property type="molecule type" value="Genomic_DNA"/>
</dbReference>
<sequence>MLLKGIYGNYSRKASASPFIIWSPSGFPVALGADGDFPLPVVVAVDLPSGSKLVAFGHEAIPNSCCSSNDDWDRLTLNAVRWMAGGKTSIRMATPRTNWAADTLPSVKMALGPNLTVTTSFMDLDSFAAAGGSDMVDIYWIDTYIEYTSAQVAALLRFANQTGKGLLVAGHIWYWGYSHPGANIFTDRPINQVLWPLGLAVTPDVQTGFTRAPFKLPLPSTPVYNSFYLASLLAHTKATGRMFNQKSLFPAANAALKLLLKWLPRRSAAAASAAGLEAVWALLDTARSGGSAAASPTVPLSPAIGYPSKVLDAVLEATCNRLGDLTALKPSRSAKAYPGLLPAGSSSSASTNARGTVSVTIDGNYARQPSKYNLTYGGWDEPVWRSTGLYAPPGYLISVTLGTAAAVGKGLQVQIGAHIDDLTSRDSWKRVPIAFTRFALNATVTTAGNPLGGLVFVLVPPGSKLGSVQITISNVVRAPYFKLGTSDKDAWAKTIESPTAPWAELDSGKLVLALPSKAVNSLPDPVPLLRFWNDVMDKVAYLANLPAERVRPGRFSKRSTERLVLDADTEGGWVHSGYPMVMYDTTASQKTVTELQHLQAKGAWWVYHLLGNNHLREDLLFPGSVEALNNLFTIYVLEQTGVPPSAWENWAYVSPEGRAAKRTEYMSYGAHRETDWWGYTALDTFLQLKEGFGWEFYRKVFEAYQSSPPQGDAVQAWIRITSQVAGVNLTPFYRAWSFPLAAETLDSLASLPAWTANPFLTYWPDAVGPEADLYITQWDPPARQAKEQTGVPPSAWENWAYVSPEGRAAKRTEYMSYGAHRETDWWGYTALDTFLQLKEGFGWEFYRKVFAAYQSSPPQGDAVQAWIRITSQVAGVNLTPFYRAWSFPLAAETLDSLASLPAWTANPFLTYWSAQQRGGR</sequence>
<proteinExistence type="predicted"/>
<dbReference type="SMART" id="SM01276">
    <property type="entry name" value="M60-like"/>
    <property type="match status" value="1"/>
</dbReference>
<dbReference type="GO" id="GO:0005886">
    <property type="term" value="C:plasma membrane"/>
    <property type="evidence" value="ECO:0007669"/>
    <property type="project" value="TreeGrafter"/>
</dbReference>
<dbReference type="InterPro" id="IPR031161">
    <property type="entry name" value="Peptidase_M60_dom"/>
</dbReference>
<dbReference type="GO" id="GO:0044325">
    <property type="term" value="F:transmembrane transporter binding"/>
    <property type="evidence" value="ECO:0007669"/>
    <property type="project" value="TreeGrafter"/>
</dbReference>
<dbReference type="InterPro" id="IPR035423">
    <property type="entry name" value="M60-like_N"/>
</dbReference>
<dbReference type="Gene3D" id="1.10.390.30">
    <property type="entry name" value="Peptidase M60, enhancin-like domain 3"/>
    <property type="match status" value="2"/>
</dbReference>
<dbReference type="Pfam" id="PF13402">
    <property type="entry name" value="Peptidase_M60"/>
    <property type="match status" value="2"/>
</dbReference>